<gene>
    <name evidence="2" type="ORF">K8V00_06580</name>
</gene>
<dbReference type="Proteomes" id="UP000707535">
    <property type="component" value="Unassembled WGS sequence"/>
</dbReference>
<feature type="region of interest" description="Disordered" evidence="1">
    <location>
        <begin position="101"/>
        <end position="121"/>
    </location>
</feature>
<proteinExistence type="predicted"/>
<name>A0A921K0N2_9LACO</name>
<dbReference type="InterPro" id="IPR009681">
    <property type="entry name" value="Phage_TAC_Siphoviridae"/>
</dbReference>
<evidence type="ECO:0000313" key="2">
    <source>
        <dbReference type="EMBL" id="HJE97269.1"/>
    </source>
</evidence>
<sequence>MKIKVEQFKKTPFEVKASNKNVTAAYELQLNFAKVSQKMEQEDIDPMDIMQLNLDTTNHVIQFVCDILKLNDKQKDILEDMETQETTELATRISMRLMGMSEAEIASANEDKNGEEESPKK</sequence>
<organism evidence="2 3">
    <name type="scientific">Ligilactobacillus acidipiscis</name>
    <dbReference type="NCBI Taxonomy" id="89059"/>
    <lineage>
        <taxon>Bacteria</taxon>
        <taxon>Bacillati</taxon>
        <taxon>Bacillota</taxon>
        <taxon>Bacilli</taxon>
        <taxon>Lactobacillales</taxon>
        <taxon>Lactobacillaceae</taxon>
        <taxon>Ligilactobacillus</taxon>
    </lineage>
</organism>
<evidence type="ECO:0000256" key="1">
    <source>
        <dbReference type="SAM" id="MobiDB-lite"/>
    </source>
</evidence>
<feature type="compositionally biased region" description="Basic and acidic residues" evidence="1">
    <location>
        <begin position="109"/>
        <end position="121"/>
    </location>
</feature>
<evidence type="ECO:0000313" key="3">
    <source>
        <dbReference type="Proteomes" id="UP000707535"/>
    </source>
</evidence>
<reference evidence="2" key="1">
    <citation type="journal article" date="2021" name="PeerJ">
        <title>Extensive microbial diversity within the chicken gut microbiome revealed by metagenomics and culture.</title>
        <authorList>
            <person name="Gilroy R."/>
            <person name="Ravi A."/>
            <person name="Getino M."/>
            <person name="Pursley I."/>
            <person name="Horton D.L."/>
            <person name="Alikhan N.F."/>
            <person name="Baker D."/>
            <person name="Gharbi K."/>
            <person name="Hall N."/>
            <person name="Watson M."/>
            <person name="Adriaenssens E.M."/>
            <person name="Foster-Nyarko E."/>
            <person name="Jarju S."/>
            <person name="Secka A."/>
            <person name="Antonio M."/>
            <person name="Oren A."/>
            <person name="Chaudhuri R.R."/>
            <person name="La Ragione R."/>
            <person name="Hildebrand F."/>
            <person name="Pallen M.J."/>
        </authorList>
    </citation>
    <scope>NUCLEOTIDE SEQUENCE</scope>
    <source>
        <strain evidence="2">CHK174-6876</strain>
    </source>
</reference>
<dbReference type="AlphaFoldDB" id="A0A921K0N2"/>
<comment type="caution">
    <text evidence="2">The sequence shown here is derived from an EMBL/GenBank/DDBJ whole genome shotgun (WGS) entry which is preliminary data.</text>
</comment>
<dbReference type="Pfam" id="PF06896">
    <property type="entry name" value="Phage_TAC_3"/>
    <property type="match status" value="1"/>
</dbReference>
<accession>A0A921K0N2</accession>
<reference evidence="2" key="2">
    <citation type="submission" date="2021-09" db="EMBL/GenBank/DDBJ databases">
        <authorList>
            <person name="Gilroy R."/>
        </authorList>
    </citation>
    <scope>NUCLEOTIDE SEQUENCE</scope>
    <source>
        <strain evidence="2">CHK174-6876</strain>
    </source>
</reference>
<dbReference type="EMBL" id="DYXG01000064">
    <property type="protein sequence ID" value="HJE97269.1"/>
    <property type="molecule type" value="Genomic_DNA"/>
</dbReference>
<protein>
    <submittedName>
        <fullName evidence="2">Phage tail assembly chaperone</fullName>
    </submittedName>
</protein>